<dbReference type="EMBL" id="JBBPBN010000011">
    <property type="protein sequence ID" value="KAK9029247.1"/>
    <property type="molecule type" value="Genomic_DNA"/>
</dbReference>
<feature type="compositionally biased region" description="Polar residues" evidence="1">
    <location>
        <begin position="89"/>
        <end position="99"/>
    </location>
</feature>
<dbReference type="Proteomes" id="UP001396334">
    <property type="component" value="Unassembled WGS sequence"/>
</dbReference>
<evidence type="ECO:0000313" key="2">
    <source>
        <dbReference type="EMBL" id="KAK9029247.1"/>
    </source>
</evidence>
<protein>
    <submittedName>
        <fullName evidence="2">Uncharacterized protein</fullName>
    </submittedName>
</protein>
<proteinExistence type="predicted"/>
<sequence>MPQSQPSAPAPALPIVDLESHQQSTLQPELPFCTINQLDFQSAQPTTQSSPPPSTNNPETPLQPQPTSSTFSRQQSQSLQQFQPESETTRVISRSGSGSATYTMEKLGPIILLFVCYYRICPIRPDRSLPSQISAQSFLGFAFLSPPTYIQPFLTGVVY</sequence>
<feature type="region of interest" description="Disordered" evidence="1">
    <location>
        <begin position="1"/>
        <end position="99"/>
    </location>
</feature>
<name>A0ABR2SVK1_9ROSI</name>
<keyword evidence="3" id="KW-1185">Reference proteome</keyword>
<accession>A0ABR2SVK1</accession>
<evidence type="ECO:0000313" key="3">
    <source>
        <dbReference type="Proteomes" id="UP001396334"/>
    </source>
</evidence>
<comment type="caution">
    <text evidence="2">The sequence shown here is derived from an EMBL/GenBank/DDBJ whole genome shotgun (WGS) entry which is preliminary data.</text>
</comment>
<evidence type="ECO:0000256" key="1">
    <source>
        <dbReference type="SAM" id="MobiDB-lite"/>
    </source>
</evidence>
<organism evidence="2 3">
    <name type="scientific">Hibiscus sabdariffa</name>
    <name type="common">roselle</name>
    <dbReference type="NCBI Taxonomy" id="183260"/>
    <lineage>
        <taxon>Eukaryota</taxon>
        <taxon>Viridiplantae</taxon>
        <taxon>Streptophyta</taxon>
        <taxon>Embryophyta</taxon>
        <taxon>Tracheophyta</taxon>
        <taxon>Spermatophyta</taxon>
        <taxon>Magnoliopsida</taxon>
        <taxon>eudicotyledons</taxon>
        <taxon>Gunneridae</taxon>
        <taxon>Pentapetalae</taxon>
        <taxon>rosids</taxon>
        <taxon>malvids</taxon>
        <taxon>Malvales</taxon>
        <taxon>Malvaceae</taxon>
        <taxon>Malvoideae</taxon>
        <taxon>Hibiscus</taxon>
    </lineage>
</organism>
<gene>
    <name evidence="2" type="ORF">V6N11_026368</name>
</gene>
<reference evidence="2 3" key="1">
    <citation type="journal article" date="2024" name="G3 (Bethesda)">
        <title>Genome assembly of Hibiscus sabdariffa L. provides insights into metabolisms of medicinal natural products.</title>
        <authorList>
            <person name="Kim T."/>
        </authorList>
    </citation>
    <scope>NUCLEOTIDE SEQUENCE [LARGE SCALE GENOMIC DNA]</scope>
    <source>
        <strain evidence="2">TK-2024</strain>
        <tissue evidence="2">Old leaves</tissue>
    </source>
</reference>
<feature type="compositionally biased region" description="Low complexity" evidence="1">
    <location>
        <begin position="56"/>
        <end position="86"/>
    </location>
</feature>